<reference evidence="1 2" key="1">
    <citation type="submission" date="2015-01" db="EMBL/GenBank/DDBJ databases">
        <title>Evolution of Trichinella species and genotypes.</title>
        <authorList>
            <person name="Korhonen P.K."/>
            <person name="Edoardo P."/>
            <person name="Giuseppe L.R."/>
            <person name="Gasser R.B."/>
        </authorList>
    </citation>
    <scope>NUCLEOTIDE SEQUENCE [LARGE SCALE GENOMIC DNA]</scope>
    <source>
        <strain evidence="1">ISS37</strain>
    </source>
</reference>
<sequence length="83" mass="9610">MGFTSLGRYFLISLSFNLVEPKGEKLLMRKVKSMEIDEVHQVSKCIEEFFRKLTAVDRGHYVIKTIEMNSHQAVDLTSIFQAE</sequence>
<proteinExistence type="predicted"/>
<dbReference type="EMBL" id="JYDL01000107">
    <property type="protein sequence ID" value="KRX16473.1"/>
    <property type="molecule type" value="Genomic_DNA"/>
</dbReference>
<dbReference type="Proteomes" id="UP000054630">
    <property type="component" value="Unassembled WGS sequence"/>
</dbReference>
<organism evidence="1 2">
    <name type="scientific">Trichinella nelsoni</name>
    <dbReference type="NCBI Taxonomy" id="6336"/>
    <lineage>
        <taxon>Eukaryota</taxon>
        <taxon>Metazoa</taxon>
        <taxon>Ecdysozoa</taxon>
        <taxon>Nematoda</taxon>
        <taxon>Enoplea</taxon>
        <taxon>Dorylaimia</taxon>
        <taxon>Trichinellida</taxon>
        <taxon>Trichinellidae</taxon>
        <taxon>Trichinella</taxon>
    </lineage>
</organism>
<dbReference type="AlphaFoldDB" id="A0A0V0RPR1"/>
<accession>A0A0V0RPR1</accession>
<gene>
    <name evidence="1" type="ORF">T07_456</name>
</gene>
<evidence type="ECO:0000313" key="2">
    <source>
        <dbReference type="Proteomes" id="UP000054630"/>
    </source>
</evidence>
<evidence type="ECO:0000313" key="1">
    <source>
        <dbReference type="EMBL" id="KRX16473.1"/>
    </source>
</evidence>
<name>A0A0V0RPR1_9BILA</name>
<protein>
    <submittedName>
        <fullName evidence="1">Uncharacterized protein</fullName>
    </submittedName>
</protein>
<comment type="caution">
    <text evidence="1">The sequence shown here is derived from an EMBL/GenBank/DDBJ whole genome shotgun (WGS) entry which is preliminary data.</text>
</comment>
<keyword evidence="2" id="KW-1185">Reference proteome</keyword>